<protein>
    <submittedName>
        <fullName evidence="2">DUF2726 domain-containing protein</fullName>
    </submittedName>
</protein>
<organism evidence="2 3">
    <name type="scientific">Pelagicoccus enzymogenes</name>
    <dbReference type="NCBI Taxonomy" id="2773457"/>
    <lineage>
        <taxon>Bacteria</taxon>
        <taxon>Pseudomonadati</taxon>
        <taxon>Verrucomicrobiota</taxon>
        <taxon>Opitutia</taxon>
        <taxon>Puniceicoccales</taxon>
        <taxon>Pelagicoccaceae</taxon>
        <taxon>Pelagicoccus</taxon>
    </lineage>
</organism>
<feature type="domain" description="DUF2726" evidence="1">
    <location>
        <begin position="62"/>
        <end position="182"/>
    </location>
</feature>
<dbReference type="RefSeq" id="WP_191619377.1">
    <property type="nucleotide sequence ID" value="NZ_JACYFG010000060.1"/>
</dbReference>
<reference evidence="2" key="1">
    <citation type="submission" date="2020-09" db="EMBL/GenBank/DDBJ databases">
        <title>Pelagicoccus enzymogenes sp. nov. with an EPS production, isolated from marine sediment.</title>
        <authorList>
            <person name="Feng X."/>
        </authorList>
    </citation>
    <scope>NUCLEOTIDE SEQUENCE</scope>
    <source>
        <strain evidence="2">NFK12</strain>
    </source>
</reference>
<accession>A0A927FF78</accession>
<proteinExistence type="predicted"/>
<name>A0A927FF78_9BACT</name>
<dbReference type="AlphaFoldDB" id="A0A927FF78"/>
<comment type="caution">
    <text evidence="2">The sequence shown here is derived from an EMBL/GenBank/DDBJ whole genome shotgun (WGS) entry which is preliminary data.</text>
</comment>
<dbReference type="Proteomes" id="UP000622317">
    <property type="component" value="Unassembled WGS sequence"/>
</dbReference>
<gene>
    <name evidence="2" type="ORF">IEN85_22555</name>
</gene>
<dbReference type="Pfam" id="PF10881">
    <property type="entry name" value="DUF2726"/>
    <property type="match status" value="1"/>
</dbReference>
<evidence type="ECO:0000313" key="3">
    <source>
        <dbReference type="Proteomes" id="UP000622317"/>
    </source>
</evidence>
<sequence>MLLSIIIAVSLFVFFLICDRFAARKTHDSFPQADALPAEESEPGRVASPTHELAAQFEARAVLLSPAEQRFHQELRTALRPGHEISCKVRLEDVFQVKRGLSDKRQRHSLRNRIKSRHLDFVVTNAADSRIVSLIELDDASHRNQKAQANDRFKDELARASGLKLHRFAARCHYESADIQASLYGDN</sequence>
<dbReference type="InterPro" id="IPR024402">
    <property type="entry name" value="DUF2726"/>
</dbReference>
<keyword evidence="3" id="KW-1185">Reference proteome</keyword>
<evidence type="ECO:0000313" key="2">
    <source>
        <dbReference type="EMBL" id="MBD5782298.1"/>
    </source>
</evidence>
<evidence type="ECO:0000259" key="1">
    <source>
        <dbReference type="Pfam" id="PF10881"/>
    </source>
</evidence>
<dbReference type="EMBL" id="JACYFG010000060">
    <property type="protein sequence ID" value="MBD5782298.1"/>
    <property type="molecule type" value="Genomic_DNA"/>
</dbReference>